<feature type="compositionally biased region" description="Polar residues" evidence="1">
    <location>
        <begin position="259"/>
        <end position="273"/>
    </location>
</feature>
<dbReference type="EMBL" id="VDEP01000042">
    <property type="protein sequence ID" value="KAA1135036.1"/>
    <property type="molecule type" value="Genomic_DNA"/>
</dbReference>
<organism evidence="4 6">
    <name type="scientific">Puccinia graminis f. sp. tritici</name>
    <dbReference type="NCBI Taxonomy" id="56615"/>
    <lineage>
        <taxon>Eukaryota</taxon>
        <taxon>Fungi</taxon>
        <taxon>Dikarya</taxon>
        <taxon>Basidiomycota</taxon>
        <taxon>Pucciniomycotina</taxon>
        <taxon>Pucciniomycetes</taxon>
        <taxon>Pucciniales</taxon>
        <taxon>Pucciniaceae</taxon>
        <taxon>Puccinia</taxon>
    </lineage>
</organism>
<evidence type="ECO:0000313" key="6">
    <source>
        <dbReference type="Proteomes" id="UP000325313"/>
    </source>
</evidence>
<feature type="compositionally biased region" description="Basic and acidic residues" evidence="1">
    <location>
        <begin position="91"/>
        <end position="111"/>
    </location>
</feature>
<dbReference type="EMBL" id="VSWC01000080">
    <property type="protein sequence ID" value="KAA1093146.1"/>
    <property type="molecule type" value="Genomic_DNA"/>
</dbReference>
<name>A0A5B0SA99_PUCGR</name>
<evidence type="ECO:0000313" key="4">
    <source>
        <dbReference type="EMBL" id="KAA1135036.1"/>
    </source>
</evidence>
<feature type="compositionally biased region" description="Basic and acidic residues" evidence="1">
    <location>
        <begin position="241"/>
        <end position="256"/>
    </location>
</feature>
<protein>
    <submittedName>
        <fullName evidence="4">Uncharacterized protein</fullName>
    </submittedName>
</protein>
<feature type="chain" id="PRO_5036138304" evidence="2">
    <location>
        <begin position="27"/>
        <end position="375"/>
    </location>
</feature>
<evidence type="ECO:0000256" key="1">
    <source>
        <dbReference type="SAM" id="MobiDB-lite"/>
    </source>
</evidence>
<gene>
    <name evidence="3" type="ORF">PGT21_026685</name>
    <name evidence="4" type="ORF">PGTUg99_014292</name>
</gene>
<comment type="caution">
    <text evidence="4">The sequence shown here is derived from an EMBL/GenBank/DDBJ whole genome shotgun (WGS) entry which is preliminary data.</text>
</comment>
<feature type="compositionally biased region" description="Basic and acidic residues" evidence="1">
    <location>
        <begin position="190"/>
        <end position="200"/>
    </location>
</feature>
<reference evidence="5 6" key="1">
    <citation type="submission" date="2019-05" db="EMBL/GenBank/DDBJ databases">
        <title>Emergence of the Ug99 lineage of the wheat stem rust pathogen through somatic hybridization.</title>
        <authorList>
            <person name="Li F."/>
            <person name="Upadhyaya N.M."/>
            <person name="Sperschneider J."/>
            <person name="Matny O."/>
            <person name="Nguyen-Phuc H."/>
            <person name="Mago R."/>
            <person name="Raley C."/>
            <person name="Miller M.E."/>
            <person name="Silverstein K.A.T."/>
            <person name="Henningsen E."/>
            <person name="Hirsch C.D."/>
            <person name="Visser B."/>
            <person name="Pretorius Z.A."/>
            <person name="Steffenson B.J."/>
            <person name="Schwessinger B."/>
            <person name="Dodds P.N."/>
            <person name="Figueroa M."/>
        </authorList>
    </citation>
    <scope>NUCLEOTIDE SEQUENCE [LARGE SCALE GENOMIC DNA]</scope>
    <source>
        <strain evidence="3">21-0</strain>
        <strain evidence="4 6">Ug99</strain>
    </source>
</reference>
<evidence type="ECO:0000313" key="5">
    <source>
        <dbReference type="Proteomes" id="UP000324748"/>
    </source>
</evidence>
<dbReference type="Proteomes" id="UP000325313">
    <property type="component" value="Unassembled WGS sequence"/>
</dbReference>
<evidence type="ECO:0000256" key="2">
    <source>
        <dbReference type="SAM" id="SignalP"/>
    </source>
</evidence>
<dbReference type="AlphaFoldDB" id="A0A5B0SA99"/>
<proteinExistence type="predicted"/>
<sequence>MKPAISIRPLIVLAVQLSCLIDPLTGAPTPPWRDLFCGCSMPRVGSIKRPAAMPEAPEAFPAQEIPRTGAGAAPTVGIGHMSEASSPTAKVPKEEASDGETDIRSGTDSHEPITNIGISWTTSPTLTTRLSSPAGSNSDSEPMNMIWKHLISKAEANQSSGTRSVVNAETEDKEFHRILDDVFPPASKAPGDEHQNEDEYHGSEAFSQHTVNGEHAVGEPKAAKPPGATSEEDSPMLLKSDSQHAKEAHSPSEAHRHSSWLNLGEDSSANSASGEGPIKGFEASPHGTRKDYNAKLDEEDPYFYLSSPSKGNFPSRDPEVVLYQSDDEDNTKILAEKIKKIYGDDYDYENYPALQKHVQKATGTNAIPAHVDTLN</sequence>
<dbReference type="Proteomes" id="UP000324748">
    <property type="component" value="Unassembled WGS sequence"/>
</dbReference>
<accession>A0A5B0SA99</accession>
<feature type="region of interest" description="Disordered" evidence="1">
    <location>
        <begin position="82"/>
        <end position="119"/>
    </location>
</feature>
<keyword evidence="2" id="KW-0732">Signal</keyword>
<keyword evidence="5" id="KW-1185">Reference proteome</keyword>
<feature type="signal peptide" evidence="2">
    <location>
        <begin position="1"/>
        <end position="26"/>
    </location>
</feature>
<evidence type="ECO:0000313" key="3">
    <source>
        <dbReference type="EMBL" id="KAA1093146.1"/>
    </source>
</evidence>
<feature type="region of interest" description="Disordered" evidence="1">
    <location>
        <begin position="215"/>
        <end position="295"/>
    </location>
</feature>
<feature type="region of interest" description="Disordered" evidence="1">
    <location>
        <begin position="176"/>
        <end position="200"/>
    </location>
</feature>